<dbReference type="Proteomes" id="UP000019373">
    <property type="component" value="Unassembled WGS sequence"/>
</dbReference>
<protein>
    <recommendedName>
        <fullName evidence="8">Cytochrome P450</fullName>
    </recommendedName>
</protein>
<dbReference type="InterPro" id="IPR036396">
    <property type="entry name" value="Cyt_P450_sf"/>
</dbReference>
<dbReference type="GeneID" id="19235561"/>
<keyword evidence="3" id="KW-0349">Heme</keyword>
<keyword evidence="4" id="KW-0479">Metal-binding</keyword>
<evidence type="ECO:0000256" key="1">
    <source>
        <dbReference type="ARBA" id="ARBA00001971"/>
    </source>
</evidence>
<dbReference type="SUPFAM" id="SSF48264">
    <property type="entry name" value="Cytochrome P450"/>
    <property type="match status" value="1"/>
</dbReference>
<dbReference type="OrthoDB" id="1055148at2759"/>
<dbReference type="RefSeq" id="XP_007802720.1">
    <property type="nucleotide sequence ID" value="XM_007804529.1"/>
</dbReference>
<dbReference type="InterPro" id="IPR001128">
    <property type="entry name" value="Cyt_P450"/>
</dbReference>
<keyword evidence="7" id="KW-1185">Reference proteome</keyword>
<dbReference type="GO" id="GO:0004497">
    <property type="term" value="F:monooxygenase activity"/>
    <property type="evidence" value="ECO:0007669"/>
    <property type="project" value="InterPro"/>
</dbReference>
<dbReference type="AlphaFoldDB" id="U1GI76"/>
<dbReference type="GO" id="GO:0005506">
    <property type="term" value="F:iron ion binding"/>
    <property type="evidence" value="ECO:0007669"/>
    <property type="project" value="InterPro"/>
</dbReference>
<accession>U1GI76</accession>
<gene>
    <name evidence="6" type="ORF">EPUS_00500</name>
</gene>
<evidence type="ECO:0000313" key="7">
    <source>
        <dbReference type="Proteomes" id="UP000019373"/>
    </source>
</evidence>
<dbReference type="InterPro" id="IPR050529">
    <property type="entry name" value="CYP450_sterol_14alpha_dmase"/>
</dbReference>
<evidence type="ECO:0000256" key="5">
    <source>
        <dbReference type="ARBA" id="ARBA00023004"/>
    </source>
</evidence>
<organism evidence="6 7">
    <name type="scientific">Endocarpon pusillum (strain Z07020 / HMAS-L-300199)</name>
    <name type="common">Lichen-forming fungus</name>
    <dbReference type="NCBI Taxonomy" id="1263415"/>
    <lineage>
        <taxon>Eukaryota</taxon>
        <taxon>Fungi</taxon>
        <taxon>Dikarya</taxon>
        <taxon>Ascomycota</taxon>
        <taxon>Pezizomycotina</taxon>
        <taxon>Eurotiomycetes</taxon>
        <taxon>Chaetothyriomycetidae</taxon>
        <taxon>Verrucariales</taxon>
        <taxon>Verrucariaceae</taxon>
        <taxon>Endocarpon</taxon>
    </lineage>
</organism>
<proteinExistence type="inferred from homology"/>
<evidence type="ECO:0008006" key="8">
    <source>
        <dbReference type="Google" id="ProtNLM"/>
    </source>
</evidence>
<evidence type="ECO:0000313" key="6">
    <source>
        <dbReference type="EMBL" id="ERF71511.1"/>
    </source>
</evidence>
<dbReference type="PANTHER" id="PTHR24304">
    <property type="entry name" value="CYTOCHROME P450 FAMILY 7"/>
    <property type="match status" value="1"/>
</dbReference>
<evidence type="ECO:0000256" key="3">
    <source>
        <dbReference type="ARBA" id="ARBA00022617"/>
    </source>
</evidence>
<dbReference type="Pfam" id="PF00067">
    <property type="entry name" value="p450"/>
    <property type="match status" value="1"/>
</dbReference>
<evidence type="ECO:0000256" key="4">
    <source>
        <dbReference type="ARBA" id="ARBA00022723"/>
    </source>
</evidence>
<evidence type="ECO:0000256" key="2">
    <source>
        <dbReference type="ARBA" id="ARBA00010617"/>
    </source>
</evidence>
<keyword evidence="5" id="KW-0408">Iron</keyword>
<dbReference type="HOGENOM" id="CLU_1875417_0_0_1"/>
<dbReference type="InterPro" id="IPR002403">
    <property type="entry name" value="Cyt_P450_E_grp-IV"/>
</dbReference>
<sequence>MLRLARQTIDVPTTDITIPHASVVSISPYLTHHAPEIYPNPDQWQPERWLEEPELAKRVNSMGRMGYMPFGAGVHRFPGEQLAGIIAATVVGILAQDYDITWGPKREQETTNLDFSKIGSPWLKEDVSVTIKKRTA</sequence>
<comment type="cofactor">
    <cofactor evidence="1">
        <name>heme</name>
        <dbReference type="ChEBI" id="CHEBI:30413"/>
    </cofactor>
</comment>
<dbReference type="Gene3D" id="1.10.630.10">
    <property type="entry name" value="Cytochrome P450"/>
    <property type="match status" value="1"/>
</dbReference>
<reference evidence="7" key="1">
    <citation type="journal article" date="2014" name="BMC Genomics">
        <title>Genome characteristics reveal the impact of lichenization on lichen-forming fungus Endocarpon pusillum Hedwig (Verrucariales, Ascomycota).</title>
        <authorList>
            <person name="Wang Y.-Y."/>
            <person name="Liu B."/>
            <person name="Zhang X.-Y."/>
            <person name="Zhou Q.-M."/>
            <person name="Zhang T."/>
            <person name="Li H."/>
            <person name="Yu Y.-F."/>
            <person name="Zhang X.-L."/>
            <person name="Hao X.-Y."/>
            <person name="Wang M."/>
            <person name="Wang L."/>
            <person name="Wei J.-C."/>
        </authorList>
    </citation>
    <scope>NUCLEOTIDE SEQUENCE [LARGE SCALE GENOMIC DNA]</scope>
    <source>
        <strain evidence="7">Z07020 / HMAS-L-300199</strain>
    </source>
</reference>
<comment type="similarity">
    <text evidence="2">Belongs to the cytochrome P450 family.</text>
</comment>
<dbReference type="PRINTS" id="PR00465">
    <property type="entry name" value="EP450IV"/>
</dbReference>
<dbReference type="GO" id="GO:0020037">
    <property type="term" value="F:heme binding"/>
    <property type="evidence" value="ECO:0007669"/>
    <property type="project" value="InterPro"/>
</dbReference>
<dbReference type="PANTHER" id="PTHR24304:SF2">
    <property type="entry name" value="24-HYDROXYCHOLESTEROL 7-ALPHA-HYDROXYLASE"/>
    <property type="match status" value="1"/>
</dbReference>
<name>U1GI76_ENDPU</name>
<dbReference type="eggNOG" id="KOG0684">
    <property type="taxonomic scope" value="Eukaryota"/>
</dbReference>
<dbReference type="EMBL" id="KE721204">
    <property type="protein sequence ID" value="ERF71511.1"/>
    <property type="molecule type" value="Genomic_DNA"/>
</dbReference>
<dbReference type="GO" id="GO:0016705">
    <property type="term" value="F:oxidoreductase activity, acting on paired donors, with incorporation or reduction of molecular oxygen"/>
    <property type="evidence" value="ECO:0007669"/>
    <property type="project" value="InterPro"/>
</dbReference>